<gene>
    <name evidence="10" type="primary">murF</name>
    <name evidence="15" type="ORF">E5161_05670</name>
</gene>
<keyword evidence="8 10" id="KW-0131">Cell cycle</keyword>
<evidence type="ECO:0000256" key="7">
    <source>
        <dbReference type="ARBA" id="ARBA00022984"/>
    </source>
</evidence>
<dbReference type="InterPro" id="IPR051046">
    <property type="entry name" value="MurCDEF_CellWall_CoF430Synth"/>
</dbReference>
<evidence type="ECO:0000313" key="16">
    <source>
        <dbReference type="Proteomes" id="UP000309673"/>
    </source>
</evidence>
<proteinExistence type="inferred from homology"/>
<evidence type="ECO:0000259" key="12">
    <source>
        <dbReference type="Pfam" id="PF01225"/>
    </source>
</evidence>
<evidence type="ECO:0000256" key="3">
    <source>
        <dbReference type="ARBA" id="ARBA00022618"/>
    </source>
</evidence>
<sequence>MMQATLRDAAVWCGAAVEEAAGGAVFAGVSTDTRQIKPGQLFVPLSGDRFDGHDYLEAAREAGAVASLWQRDRAQPADAGIPLLLVDDTLAALQRLAAHYLGALQAKVVAVTGSNGKTTTKDLITSVLSTRYRVHKTEGNLNNHIGLPLTVLRADPGTEVLVLEMGMSGRGEIALLSNLAKPDIAVITNIGEAHLLQLGSRRNIARAKLEIVQGLKPGGVLIVNGDEPLIDEELQALELPDPIEWVTFGESEACALSVSNIRVTAETTRFEARTEDGVHTYEIPVPGRHNAVNALAAAAVGKALGVTPEQIGEGLSAAKLTGMRIERTRASNGAVVLNDAYNASPTSVLAAISLADALAGYRHKRIVLGDMLELGPDEESFHAEIGRSLTPETADFVYLYGPLSAHTAKAAEQAFPSGSVRHFADKRELTETLLRETGPDDLVLVKASRGMKLEEVVAALQKGVVG</sequence>
<dbReference type="Gene3D" id="3.40.1190.10">
    <property type="entry name" value="Mur-like, catalytic domain"/>
    <property type="match status" value="1"/>
</dbReference>
<dbReference type="Proteomes" id="UP000309673">
    <property type="component" value="Unassembled WGS sequence"/>
</dbReference>
<dbReference type="GO" id="GO:0009252">
    <property type="term" value="P:peptidoglycan biosynthetic process"/>
    <property type="evidence" value="ECO:0007669"/>
    <property type="project" value="UniProtKB-UniRule"/>
</dbReference>
<accession>A0A4U0FEK3</accession>
<keyword evidence="5 10" id="KW-0067">ATP-binding</keyword>
<dbReference type="GO" id="GO:0005524">
    <property type="term" value="F:ATP binding"/>
    <property type="evidence" value="ECO:0007669"/>
    <property type="project" value="UniProtKB-UniRule"/>
</dbReference>
<comment type="function">
    <text evidence="10 11">Involved in cell wall formation. Catalyzes the final step in the synthesis of UDP-N-acetylmuramoyl-pentapeptide, the precursor of murein.</text>
</comment>
<dbReference type="GO" id="GO:0008766">
    <property type="term" value="F:UDP-N-acetylmuramoylalanyl-D-glutamyl-2,6-diaminopimelate-D-alanyl-D-alanine ligase activity"/>
    <property type="evidence" value="ECO:0007669"/>
    <property type="project" value="RHEA"/>
</dbReference>
<dbReference type="GO" id="GO:0047480">
    <property type="term" value="F:UDP-N-acetylmuramoyl-tripeptide-D-alanyl-D-alanine ligase activity"/>
    <property type="evidence" value="ECO:0007669"/>
    <property type="project" value="UniProtKB-UniRule"/>
</dbReference>
<feature type="domain" description="Mur ligase N-terminal catalytic" evidence="12">
    <location>
        <begin position="27"/>
        <end position="100"/>
    </location>
</feature>
<keyword evidence="4 10" id="KW-0547">Nucleotide-binding</keyword>
<dbReference type="NCBIfam" id="TIGR01143">
    <property type="entry name" value="murF"/>
    <property type="match status" value="1"/>
</dbReference>
<dbReference type="Pfam" id="PF01225">
    <property type="entry name" value="Mur_ligase"/>
    <property type="match status" value="1"/>
</dbReference>
<keyword evidence="9 10" id="KW-0961">Cell wall biogenesis/degradation</keyword>
<evidence type="ECO:0000259" key="14">
    <source>
        <dbReference type="Pfam" id="PF08245"/>
    </source>
</evidence>
<evidence type="ECO:0000256" key="5">
    <source>
        <dbReference type="ARBA" id="ARBA00022840"/>
    </source>
</evidence>
<evidence type="ECO:0000256" key="4">
    <source>
        <dbReference type="ARBA" id="ARBA00022741"/>
    </source>
</evidence>
<protein>
    <recommendedName>
        <fullName evidence="10 11">UDP-N-acetylmuramoyl-tripeptide--D-alanyl-D-alanine ligase</fullName>
        <ecNumber evidence="10 11">6.3.2.10</ecNumber>
    </recommendedName>
    <alternativeName>
        <fullName evidence="10">D-alanyl-D-alanine-adding enzyme</fullName>
    </alternativeName>
</protein>
<dbReference type="GO" id="GO:0005737">
    <property type="term" value="C:cytoplasm"/>
    <property type="evidence" value="ECO:0007669"/>
    <property type="project" value="UniProtKB-SubCell"/>
</dbReference>
<evidence type="ECO:0000256" key="2">
    <source>
        <dbReference type="ARBA" id="ARBA00022598"/>
    </source>
</evidence>
<dbReference type="InterPro" id="IPR005863">
    <property type="entry name" value="UDP-N-AcMur_synth"/>
</dbReference>
<evidence type="ECO:0000256" key="8">
    <source>
        <dbReference type="ARBA" id="ARBA00023306"/>
    </source>
</evidence>
<keyword evidence="6 10" id="KW-0133">Cell shape</keyword>
<feature type="binding site" evidence="10">
    <location>
        <begin position="113"/>
        <end position="119"/>
    </location>
    <ligand>
        <name>ATP</name>
        <dbReference type="ChEBI" id="CHEBI:30616"/>
    </ligand>
</feature>
<feature type="domain" description="Mur ligase C-terminal" evidence="13">
    <location>
        <begin position="323"/>
        <end position="449"/>
    </location>
</feature>
<dbReference type="InterPro" id="IPR035911">
    <property type="entry name" value="MurE/MurF_N"/>
</dbReference>
<dbReference type="InterPro" id="IPR004101">
    <property type="entry name" value="Mur_ligase_C"/>
</dbReference>
<dbReference type="SUPFAM" id="SSF53623">
    <property type="entry name" value="MurD-like peptide ligases, catalytic domain"/>
    <property type="match status" value="1"/>
</dbReference>
<comment type="similarity">
    <text evidence="10">Belongs to the MurCDEF family. MurF subfamily.</text>
</comment>
<dbReference type="PANTHER" id="PTHR43024">
    <property type="entry name" value="UDP-N-ACETYLMURAMOYL-TRIPEPTIDE--D-ALANYL-D-ALANINE LIGASE"/>
    <property type="match status" value="1"/>
</dbReference>
<feature type="domain" description="Mur ligase central" evidence="14">
    <location>
        <begin position="111"/>
        <end position="300"/>
    </location>
</feature>
<keyword evidence="16" id="KW-1185">Reference proteome</keyword>
<dbReference type="HAMAP" id="MF_02019">
    <property type="entry name" value="MurF"/>
    <property type="match status" value="1"/>
</dbReference>
<evidence type="ECO:0000256" key="9">
    <source>
        <dbReference type="ARBA" id="ARBA00023316"/>
    </source>
</evidence>
<evidence type="ECO:0000259" key="13">
    <source>
        <dbReference type="Pfam" id="PF02875"/>
    </source>
</evidence>
<dbReference type="PANTHER" id="PTHR43024:SF1">
    <property type="entry name" value="UDP-N-ACETYLMURAMOYL-TRIPEPTIDE--D-ALANYL-D-ALANINE LIGASE"/>
    <property type="match status" value="1"/>
</dbReference>
<dbReference type="EMBL" id="SUPK01000002">
    <property type="protein sequence ID" value="TJY43376.1"/>
    <property type="molecule type" value="Genomic_DNA"/>
</dbReference>
<dbReference type="SUPFAM" id="SSF53244">
    <property type="entry name" value="MurD-like peptide ligases, peptide-binding domain"/>
    <property type="match status" value="1"/>
</dbReference>
<dbReference type="InterPro" id="IPR036565">
    <property type="entry name" value="Mur-like_cat_sf"/>
</dbReference>
<dbReference type="Pfam" id="PF08245">
    <property type="entry name" value="Mur_ligase_M"/>
    <property type="match status" value="1"/>
</dbReference>
<dbReference type="GO" id="GO:0071555">
    <property type="term" value="P:cell wall organization"/>
    <property type="evidence" value="ECO:0007669"/>
    <property type="project" value="UniProtKB-KW"/>
</dbReference>
<reference evidence="15 16" key="1">
    <citation type="submission" date="2019-04" db="EMBL/GenBank/DDBJ databases">
        <title>Cohnella sp. nov., isolated from soil.</title>
        <authorList>
            <person name="Kim W."/>
        </authorList>
    </citation>
    <scope>NUCLEOTIDE SEQUENCE [LARGE SCALE GENOMIC DNA]</scope>
    <source>
        <strain evidence="15 16">CAU 1483</strain>
    </source>
</reference>
<evidence type="ECO:0000313" key="15">
    <source>
        <dbReference type="EMBL" id="TJY43376.1"/>
    </source>
</evidence>
<dbReference type="GO" id="GO:0051301">
    <property type="term" value="P:cell division"/>
    <property type="evidence" value="ECO:0007669"/>
    <property type="project" value="UniProtKB-KW"/>
</dbReference>
<comment type="pathway">
    <text evidence="10 11">Cell wall biogenesis; peptidoglycan biosynthesis.</text>
</comment>
<dbReference type="InterPro" id="IPR000713">
    <property type="entry name" value="Mur_ligase_N"/>
</dbReference>
<dbReference type="AlphaFoldDB" id="A0A4U0FEK3"/>
<evidence type="ECO:0000256" key="10">
    <source>
        <dbReference type="HAMAP-Rule" id="MF_02019"/>
    </source>
</evidence>
<keyword evidence="1 10" id="KW-0963">Cytoplasm</keyword>
<evidence type="ECO:0000256" key="6">
    <source>
        <dbReference type="ARBA" id="ARBA00022960"/>
    </source>
</evidence>
<dbReference type="Gene3D" id="3.40.1390.10">
    <property type="entry name" value="MurE/MurF, N-terminal domain"/>
    <property type="match status" value="1"/>
</dbReference>
<comment type="catalytic activity">
    <reaction evidence="10 11">
        <text>D-alanyl-D-alanine + UDP-N-acetyl-alpha-D-muramoyl-L-alanyl-gamma-D-glutamyl-meso-2,6-diaminopimelate + ATP = UDP-N-acetyl-alpha-D-muramoyl-L-alanyl-gamma-D-glutamyl-meso-2,6-diaminopimeloyl-D-alanyl-D-alanine + ADP + phosphate + H(+)</text>
        <dbReference type="Rhea" id="RHEA:28374"/>
        <dbReference type="ChEBI" id="CHEBI:15378"/>
        <dbReference type="ChEBI" id="CHEBI:30616"/>
        <dbReference type="ChEBI" id="CHEBI:43474"/>
        <dbReference type="ChEBI" id="CHEBI:57822"/>
        <dbReference type="ChEBI" id="CHEBI:61386"/>
        <dbReference type="ChEBI" id="CHEBI:83905"/>
        <dbReference type="ChEBI" id="CHEBI:456216"/>
        <dbReference type="EC" id="6.3.2.10"/>
    </reaction>
</comment>
<dbReference type="Gene3D" id="3.90.190.20">
    <property type="entry name" value="Mur ligase, C-terminal domain"/>
    <property type="match status" value="1"/>
</dbReference>
<name>A0A4U0FEK3_9BACL</name>
<dbReference type="UniPathway" id="UPA00219"/>
<keyword evidence="3 10" id="KW-0132">Cell division</keyword>
<dbReference type="EC" id="6.3.2.10" evidence="10 11"/>
<evidence type="ECO:0000256" key="1">
    <source>
        <dbReference type="ARBA" id="ARBA00022490"/>
    </source>
</evidence>
<dbReference type="Pfam" id="PF02875">
    <property type="entry name" value="Mur_ligase_C"/>
    <property type="match status" value="1"/>
</dbReference>
<keyword evidence="7 10" id="KW-0573">Peptidoglycan synthesis</keyword>
<dbReference type="GO" id="GO:0008360">
    <property type="term" value="P:regulation of cell shape"/>
    <property type="evidence" value="ECO:0007669"/>
    <property type="project" value="UniProtKB-KW"/>
</dbReference>
<dbReference type="SUPFAM" id="SSF63418">
    <property type="entry name" value="MurE/MurF N-terminal domain"/>
    <property type="match status" value="1"/>
</dbReference>
<dbReference type="OrthoDB" id="9801978at2"/>
<comment type="caution">
    <text evidence="15">The sequence shown here is derived from an EMBL/GenBank/DDBJ whole genome shotgun (WGS) entry which is preliminary data.</text>
</comment>
<comment type="subcellular location">
    <subcellularLocation>
        <location evidence="10 11">Cytoplasm</location>
    </subcellularLocation>
</comment>
<organism evidence="15 16">
    <name type="scientific">Cohnella pontilimi</name>
    <dbReference type="NCBI Taxonomy" id="2564100"/>
    <lineage>
        <taxon>Bacteria</taxon>
        <taxon>Bacillati</taxon>
        <taxon>Bacillota</taxon>
        <taxon>Bacilli</taxon>
        <taxon>Bacillales</taxon>
        <taxon>Paenibacillaceae</taxon>
        <taxon>Cohnella</taxon>
    </lineage>
</organism>
<dbReference type="InterPro" id="IPR036615">
    <property type="entry name" value="Mur_ligase_C_dom_sf"/>
</dbReference>
<keyword evidence="2 10" id="KW-0436">Ligase</keyword>
<dbReference type="InterPro" id="IPR013221">
    <property type="entry name" value="Mur_ligase_cen"/>
</dbReference>
<evidence type="ECO:0000256" key="11">
    <source>
        <dbReference type="RuleBase" id="RU004136"/>
    </source>
</evidence>